<dbReference type="Proteomes" id="UP000318413">
    <property type="component" value="Unassembled WGS sequence"/>
</dbReference>
<name>A0A502CF85_9SPHN</name>
<dbReference type="OrthoDB" id="193602at2"/>
<proteinExistence type="predicted"/>
<dbReference type="RefSeq" id="WP_140872375.1">
    <property type="nucleotide sequence ID" value="NZ_RCZK01000011.1"/>
</dbReference>
<evidence type="ECO:0000256" key="2">
    <source>
        <dbReference type="SAM" id="SignalP"/>
    </source>
</evidence>
<sequence length="226" mass="23880">MRMLLLMAALVPTAAHADALQEQVVAEARAIAPTAFAFTQTTRVERAGADTKMFVSRYDPTQPVAQRWTLVAVDGKPPSAKQVAGAAKAARGQPVPSYSSVAKWFGAPATRIAQGPSSVTYRFARLPKGVVMIGKHDASADTAAEALVDTSGRVPVVTRVRYLSSTAFRMALVIKVDRYVFVESFGAGPDGRPVPEATTGEMAGSLLGKSGTLTTHTSYSDVRAAR</sequence>
<protein>
    <recommendedName>
        <fullName evidence="5">DUF4833 domain-containing protein</fullName>
    </recommendedName>
</protein>
<gene>
    <name evidence="3" type="ORF">EAH84_12600</name>
</gene>
<dbReference type="AlphaFoldDB" id="A0A502CF85"/>
<dbReference type="EMBL" id="RCZK01000011">
    <property type="protein sequence ID" value="TPG10416.1"/>
    <property type="molecule type" value="Genomic_DNA"/>
</dbReference>
<keyword evidence="4" id="KW-1185">Reference proteome</keyword>
<keyword evidence="2" id="KW-0732">Signal</keyword>
<evidence type="ECO:0000313" key="3">
    <source>
        <dbReference type="EMBL" id="TPG10416.1"/>
    </source>
</evidence>
<evidence type="ECO:0000313" key="4">
    <source>
        <dbReference type="Proteomes" id="UP000318413"/>
    </source>
</evidence>
<comment type="caution">
    <text evidence="3">The sequence shown here is derived from an EMBL/GenBank/DDBJ whole genome shotgun (WGS) entry which is preliminary data.</text>
</comment>
<organism evidence="3 4">
    <name type="scientific">Sphingomonas oligophenolica</name>
    <dbReference type="NCBI Taxonomy" id="301154"/>
    <lineage>
        <taxon>Bacteria</taxon>
        <taxon>Pseudomonadati</taxon>
        <taxon>Pseudomonadota</taxon>
        <taxon>Alphaproteobacteria</taxon>
        <taxon>Sphingomonadales</taxon>
        <taxon>Sphingomonadaceae</taxon>
        <taxon>Sphingomonas</taxon>
    </lineage>
</organism>
<accession>A0A502CF85</accession>
<evidence type="ECO:0000256" key="1">
    <source>
        <dbReference type="SAM" id="MobiDB-lite"/>
    </source>
</evidence>
<evidence type="ECO:0008006" key="5">
    <source>
        <dbReference type="Google" id="ProtNLM"/>
    </source>
</evidence>
<feature type="chain" id="PRO_5021308567" description="DUF4833 domain-containing protein" evidence="2">
    <location>
        <begin position="18"/>
        <end position="226"/>
    </location>
</feature>
<reference evidence="3 4" key="1">
    <citation type="journal article" date="2019" name="Environ. Microbiol.">
        <title>Species interactions and distinct microbial communities in high Arctic permafrost affected cryosols are associated with the CH4 and CO2 gas fluxes.</title>
        <authorList>
            <person name="Altshuler I."/>
            <person name="Hamel J."/>
            <person name="Turney S."/>
            <person name="Magnuson E."/>
            <person name="Levesque R."/>
            <person name="Greer C."/>
            <person name="Whyte L.G."/>
        </authorList>
    </citation>
    <scope>NUCLEOTIDE SEQUENCE [LARGE SCALE GENOMIC DNA]</scope>
    <source>
        <strain evidence="3 4">S5.1</strain>
    </source>
</reference>
<feature type="signal peptide" evidence="2">
    <location>
        <begin position="1"/>
        <end position="17"/>
    </location>
</feature>
<feature type="region of interest" description="Disordered" evidence="1">
    <location>
        <begin position="190"/>
        <end position="209"/>
    </location>
</feature>